<dbReference type="SUPFAM" id="SSF56645">
    <property type="entry name" value="Acyl-CoA dehydrogenase NM domain-like"/>
    <property type="match status" value="1"/>
</dbReference>
<comment type="similarity">
    <text evidence="2">Belongs to the acyl-CoA dehydrogenase family.</text>
</comment>
<dbReference type="PANTHER" id="PTHR43884:SF20">
    <property type="entry name" value="ACYL-COA DEHYDROGENASE FADE28"/>
    <property type="match status" value="1"/>
</dbReference>
<evidence type="ECO:0000256" key="3">
    <source>
        <dbReference type="ARBA" id="ARBA00022630"/>
    </source>
</evidence>
<evidence type="ECO:0000256" key="5">
    <source>
        <dbReference type="ARBA" id="ARBA00023002"/>
    </source>
</evidence>
<dbReference type="InterPro" id="IPR013786">
    <property type="entry name" value="AcylCoA_DH/ox_N"/>
</dbReference>
<dbReference type="InterPro" id="IPR009100">
    <property type="entry name" value="AcylCoA_DH/oxidase_NM_dom_sf"/>
</dbReference>
<dbReference type="InterPro" id="IPR009075">
    <property type="entry name" value="AcylCo_DH/oxidase_C"/>
</dbReference>
<dbReference type="Gene3D" id="1.10.540.10">
    <property type="entry name" value="Acyl-CoA dehydrogenase/oxidase, N-terminal domain"/>
    <property type="match status" value="1"/>
</dbReference>
<keyword evidence="5 8" id="KW-0560">Oxidoreductase</keyword>
<comment type="caution">
    <text evidence="8">The sequence shown here is derived from an EMBL/GenBank/DDBJ whole genome shotgun (WGS) entry which is preliminary data.</text>
</comment>
<accession>A0ABV8RRK7</accession>
<evidence type="ECO:0000313" key="9">
    <source>
        <dbReference type="Proteomes" id="UP001595828"/>
    </source>
</evidence>
<dbReference type="PANTHER" id="PTHR43884">
    <property type="entry name" value="ACYL-COA DEHYDROGENASE"/>
    <property type="match status" value="1"/>
</dbReference>
<feature type="domain" description="Acyl-CoA dehydrogenase/oxidase C-terminal" evidence="6">
    <location>
        <begin position="222"/>
        <end position="348"/>
    </location>
</feature>
<evidence type="ECO:0000256" key="1">
    <source>
        <dbReference type="ARBA" id="ARBA00001974"/>
    </source>
</evidence>
<evidence type="ECO:0000313" key="8">
    <source>
        <dbReference type="EMBL" id="MFC4295567.1"/>
    </source>
</evidence>
<sequence length="364" mass="38366">MSLLYDEGQQAIANESRRVLDARTDKARLLGLLEQTGAYDSSFWETAKEQGWTALALPEEFGGLALGLTELGIVSHAIGAGTAGAPFLTTGYGAAQAILASSDGSVKNEWLPRIASGEAIATVAFAEEQSPLPTRPTTHLSDGKLTGFKPGVAGGVQADLAVVLALAEGEPALVLTRLDSSARRPIDSFDNSRGYANLAFDGAEATLLVKGPAALDKAEDILARMALITAHEQTGGAEALMHIARDYAVTRKAFGQPIGAFQSVKHRIAELYGLVEIARANCVFAASREGEHDFVVAAAAARLSATEAYDTAARDTVQVHGGIGVTWEAGLHLHMRRARSLAIECGNTMFWEDLLVERLTGVAA</sequence>
<evidence type="ECO:0000259" key="7">
    <source>
        <dbReference type="Pfam" id="PF02771"/>
    </source>
</evidence>
<dbReference type="Gene3D" id="1.20.140.10">
    <property type="entry name" value="Butyryl-CoA Dehydrogenase, subunit A, domain 3"/>
    <property type="match status" value="1"/>
</dbReference>
<dbReference type="GO" id="GO:0016491">
    <property type="term" value="F:oxidoreductase activity"/>
    <property type="evidence" value="ECO:0007669"/>
    <property type="project" value="UniProtKB-KW"/>
</dbReference>
<keyword evidence="3" id="KW-0285">Flavoprotein</keyword>
<dbReference type="RefSeq" id="WP_379539037.1">
    <property type="nucleotide sequence ID" value="NZ_JBHSDR010000006.1"/>
</dbReference>
<dbReference type="Pfam" id="PF00441">
    <property type="entry name" value="Acyl-CoA_dh_1"/>
    <property type="match status" value="1"/>
</dbReference>
<evidence type="ECO:0000256" key="4">
    <source>
        <dbReference type="ARBA" id="ARBA00022827"/>
    </source>
</evidence>
<dbReference type="EMBL" id="JBHSDR010000006">
    <property type="protein sequence ID" value="MFC4295567.1"/>
    <property type="molecule type" value="Genomic_DNA"/>
</dbReference>
<proteinExistence type="inferred from homology"/>
<feature type="domain" description="Acyl-CoA dehydrogenase/oxidase N-terminal" evidence="7">
    <location>
        <begin position="7"/>
        <end position="118"/>
    </location>
</feature>
<keyword evidence="4" id="KW-0274">FAD</keyword>
<reference evidence="9" key="1">
    <citation type="journal article" date="2019" name="Int. J. Syst. Evol. Microbiol.">
        <title>The Global Catalogue of Microorganisms (GCM) 10K type strain sequencing project: providing services to taxonomists for standard genome sequencing and annotation.</title>
        <authorList>
            <consortium name="The Broad Institute Genomics Platform"/>
            <consortium name="The Broad Institute Genome Sequencing Center for Infectious Disease"/>
            <person name="Wu L."/>
            <person name="Ma J."/>
        </authorList>
    </citation>
    <scope>NUCLEOTIDE SEQUENCE [LARGE SCALE GENOMIC DNA]</scope>
    <source>
        <strain evidence="9">CGMCC 1.12989</strain>
    </source>
</reference>
<organism evidence="8 9">
    <name type="scientific">Novosphingobium tardum</name>
    <dbReference type="NCBI Taxonomy" id="1538021"/>
    <lineage>
        <taxon>Bacteria</taxon>
        <taxon>Pseudomonadati</taxon>
        <taxon>Pseudomonadota</taxon>
        <taxon>Alphaproteobacteria</taxon>
        <taxon>Sphingomonadales</taxon>
        <taxon>Sphingomonadaceae</taxon>
        <taxon>Novosphingobium</taxon>
    </lineage>
</organism>
<gene>
    <name evidence="8" type="ORF">ACFO0A_10925</name>
</gene>
<comment type="cofactor">
    <cofactor evidence="1">
        <name>FAD</name>
        <dbReference type="ChEBI" id="CHEBI:57692"/>
    </cofactor>
</comment>
<name>A0ABV8RRK7_9SPHN</name>
<dbReference type="SUPFAM" id="SSF47203">
    <property type="entry name" value="Acyl-CoA dehydrogenase C-terminal domain-like"/>
    <property type="match status" value="1"/>
</dbReference>
<dbReference type="Proteomes" id="UP001595828">
    <property type="component" value="Unassembled WGS sequence"/>
</dbReference>
<protein>
    <submittedName>
        <fullName evidence="8">Acyl-CoA dehydrogenase family protein</fullName>
        <ecNumber evidence="8">1.-.-.-</ecNumber>
    </submittedName>
</protein>
<dbReference type="InterPro" id="IPR037069">
    <property type="entry name" value="AcylCoA_DH/ox_N_sf"/>
</dbReference>
<dbReference type="InterPro" id="IPR036250">
    <property type="entry name" value="AcylCo_DH-like_C"/>
</dbReference>
<dbReference type="Pfam" id="PF02771">
    <property type="entry name" value="Acyl-CoA_dh_N"/>
    <property type="match status" value="1"/>
</dbReference>
<evidence type="ECO:0000259" key="6">
    <source>
        <dbReference type="Pfam" id="PF00441"/>
    </source>
</evidence>
<evidence type="ECO:0000256" key="2">
    <source>
        <dbReference type="ARBA" id="ARBA00009347"/>
    </source>
</evidence>
<keyword evidence="9" id="KW-1185">Reference proteome</keyword>
<dbReference type="EC" id="1.-.-.-" evidence="8"/>